<dbReference type="Gene3D" id="3.40.50.720">
    <property type="entry name" value="NAD(P)-binding Rossmann-like Domain"/>
    <property type="match status" value="1"/>
</dbReference>
<dbReference type="Pfam" id="PF13460">
    <property type="entry name" value="NAD_binding_10"/>
    <property type="match status" value="1"/>
</dbReference>
<dbReference type="Proteomes" id="UP001206128">
    <property type="component" value="Unassembled WGS sequence"/>
</dbReference>
<evidence type="ECO:0000313" key="3">
    <source>
        <dbReference type="Proteomes" id="UP001206128"/>
    </source>
</evidence>
<dbReference type="CDD" id="cd05269">
    <property type="entry name" value="TMR_SDR_a"/>
    <property type="match status" value="1"/>
</dbReference>
<organism evidence="2 3">
    <name type="scientific">Goodfellowiella coeruleoviolacea</name>
    <dbReference type="NCBI Taxonomy" id="334858"/>
    <lineage>
        <taxon>Bacteria</taxon>
        <taxon>Bacillati</taxon>
        <taxon>Actinomycetota</taxon>
        <taxon>Actinomycetes</taxon>
        <taxon>Pseudonocardiales</taxon>
        <taxon>Pseudonocardiaceae</taxon>
        <taxon>Goodfellowiella</taxon>
    </lineage>
</organism>
<comment type="caution">
    <text evidence="2">The sequence shown here is derived from an EMBL/GenBank/DDBJ whole genome shotgun (WGS) entry which is preliminary data.</text>
</comment>
<keyword evidence="3" id="KW-1185">Reference proteome</keyword>
<name>A0AAE3KIU2_9PSEU</name>
<dbReference type="InterPro" id="IPR036291">
    <property type="entry name" value="NAD(P)-bd_dom_sf"/>
</dbReference>
<dbReference type="PANTHER" id="PTHR43162">
    <property type="match status" value="1"/>
</dbReference>
<accession>A0AAE3KIU2</accession>
<reference evidence="2" key="1">
    <citation type="submission" date="2022-06" db="EMBL/GenBank/DDBJ databases">
        <title>Genomic Encyclopedia of Archaeal and Bacterial Type Strains, Phase II (KMG-II): from individual species to whole genera.</title>
        <authorList>
            <person name="Goeker M."/>
        </authorList>
    </citation>
    <scope>NUCLEOTIDE SEQUENCE</scope>
    <source>
        <strain evidence="2">DSM 43935</strain>
    </source>
</reference>
<dbReference type="AlphaFoldDB" id="A0AAE3KIU2"/>
<dbReference type="InterPro" id="IPR016040">
    <property type="entry name" value="NAD(P)-bd_dom"/>
</dbReference>
<feature type="domain" description="NAD(P)-binding" evidence="1">
    <location>
        <begin position="23"/>
        <end position="180"/>
    </location>
</feature>
<protein>
    <submittedName>
        <fullName evidence="2">Uncharacterized conserved protein YbjT, contains NAD(P)-binding and DUF2867 domains</fullName>
    </submittedName>
</protein>
<dbReference type="PANTHER" id="PTHR43162:SF1">
    <property type="entry name" value="PRESTALK A DIFFERENTIATION PROTEIN A"/>
    <property type="match status" value="1"/>
</dbReference>
<sequence>MDRPGTLGFTETMTDQQILVLAATGKTGRRVVSRLRATGTPVRAASRSSDLRFDWTDESTWAPCLTGATGLYLVVPDEPAPFADFIGQAVAAGVRRIVLLSARGIVHYPPNTMYVAEQALRASDVDWTVLQPNWFNQNFDEYFLRDPLLAGELALPVGSTPEPFIDADDIADVAVAALTQDGHAGQTYELSGPRALSFAEATEIIATASGRRIRFTDVSGEQYVAAMTDQGAPPELATYLAGLFDVVRQGHITTVTDDVERVLGREPRTFESYVATAVPAWR</sequence>
<proteinExistence type="predicted"/>
<dbReference type="Gene3D" id="3.90.25.10">
    <property type="entry name" value="UDP-galactose 4-epimerase, domain 1"/>
    <property type="match status" value="1"/>
</dbReference>
<dbReference type="InterPro" id="IPR051604">
    <property type="entry name" value="Ergot_Alk_Oxidoreductase"/>
</dbReference>
<evidence type="ECO:0000313" key="2">
    <source>
        <dbReference type="EMBL" id="MCP2168830.1"/>
    </source>
</evidence>
<evidence type="ECO:0000259" key="1">
    <source>
        <dbReference type="Pfam" id="PF13460"/>
    </source>
</evidence>
<dbReference type="EMBL" id="JAMTCK010000015">
    <property type="protein sequence ID" value="MCP2168830.1"/>
    <property type="molecule type" value="Genomic_DNA"/>
</dbReference>
<gene>
    <name evidence="2" type="ORF">LX83_005708</name>
</gene>
<dbReference type="SUPFAM" id="SSF51735">
    <property type="entry name" value="NAD(P)-binding Rossmann-fold domains"/>
    <property type="match status" value="1"/>
</dbReference>